<accession>M1C936</accession>
<dbReference type="EnsemblPlants" id="PGSC0003DMT400062454">
    <property type="protein sequence ID" value="PGSC0003DMT400062454"/>
    <property type="gene ID" value="PGSC0003DMG400024307"/>
</dbReference>
<dbReference type="AlphaFoldDB" id="M1C936"/>
<protein>
    <submittedName>
        <fullName evidence="2">Uncharacterized protein</fullName>
    </submittedName>
</protein>
<proteinExistence type="predicted"/>
<dbReference type="Proteomes" id="UP000011115">
    <property type="component" value="Unassembled WGS sequence"/>
</dbReference>
<dbReference type="PaxDb" id="4113-PGSC0003DMT400062454"/>
<reference evidence="3" key="1">
    <citation type="journal article" date="2011" name="Nature">
        <title>Genome sequence and analysis of the tuber crop potato.</title>
        <authorList>
            <consortium name="The Potato Genome Sequencing Consortium"/>
        </authorList>
    </citation>
    <scope>NUCLEOTIDE SEQUENCE [LARGE SCALE GENOMIC DNA]</scope>
    <source>
        <strain evidence="3">cv. DM1-3 516 R44</strain>
    </source>
</reference>
<keyword evidence="1" id="KW-0732">Signal</keyword>
<keyword evidence="3" id="KW-1185">Reference proteome</keyword>
<evidence type="ECO:0000256" key="1">
    <source>
        <dbReference type="SAM" id="SignalP"/>
    </source>
</evidence>
<dbReference type="InParanoid" id="M1C936"/>
<feature type="chain" id="PRO_5004012824" evidence="1">
    <location>
        <begin position="24"/>
        <end position="140"/>
    </location>
</feature>
<evidence type="ECO:0000313" key="3">
    <source>
        <dbReference type="Proteomes" id="UP000011115"/>
    </source>
</evidence>
<name>M1C936_SOLTU</name>
<organism evidence="2 3">
    <name type="scientific">Solanum tuberosum</name>
    <name type="common">Potato</name>
    <dbReference type="NCBI Taxonomy" id="4113"/>
    <lineage>
        <taxon>Eukaryota</taxon>
        <taxon>Viridiplantae</taxon>
        <taxon>Streptophyta</taxon>
        <taxon>Embryophyta</taxon>
        <taxon>Tracheophyta</taxon>
        <taxon>Spermatophyta</taxon>
        <taxon>Magnoliopsida</taxon>
        <taxon>eudicotyledons</taxon>
        <taxon>Gunneridae</taxon>
        <taxon>Pentapetalae</taxon>
        <taxon>asterids</taxon>
        <taxon>lamiids</taxon>
        <taxon>Solanales</taxon>
        <taxon>Solanaceae</taxon>
        <taxon>Solanoideae</taxon>
        <taxon>Solaneae</taxon>
        <taxon>Solanum</taxon>
    </lineage>
</organism>
<evidence type="ECO:0000313" key="2">
    <source>
        <dbReference type="EnsemblPlants" id="PGSC0003DMT400062454"/>
    </source>
</evidence>
<sequence length="140" mass="16368">MRLNCRSVCLRLLIFYSSQNLLARLIQYTLTFLCSNYPPHTWVFDSLDPLDGDAGKSVDTLSSKGMEGKKIEKISFRVRYFPTIKCQLSLSPCYNIQGIFYPISELLFFLLSKEKFICFNCVFLLFHTKNVKELAEHHYF</sequence>
<feature type="signal peptide" evidence="1">
    <location>
        <begin position="1"/>
        <end position="23"/>
    </location>
</feature>
<dbReference type="Gramene" id="PGSC0003DMT400062454">
    <property type="protein sequence ID" value="PGSC0003DMT400062454"/>
    <property type="gene ID" value="PGSC0003DMG400024307"/>
</dbReference>
<reference evidence="2" key="2">
    <citation type="submission" date="2015-06" db="UniProtKB">
        <authorList>
            <consortium name="EnsemblPlants"/>
        </authorList>
    </citation>
    <scope>IDENTIFICATION</scope>
    <source>
        <strain evidence="2">DM1-3 516 R44</strain>
    </source>
</reference>
<dbReference type="HOGENOM" id="CLU_1838704_0_0_1"/>